<protein>
    <recommendedName>
        <fullName evidence="4">HIT-type domain-containing protein</fullName>
    </recommendedName>
</protein>
<dbReference type="InterPro" id="IPR039646">
    <property type="entry name" value="ZNHIT2"/>
</dbReference>
<evidence type="ECO:0000256" key="3">
    <source>
        <dbReference type="SAM" id="MobiDB-lite"/>
    </source>
</evidence>
<dbReference type="Pfam" id="PF04438">
    <property type="entry name" value="zf-HIT"/>
    <property type="match status" value="1"/>
</dbReference>
<keyword evidence="1" id="KW-0863">Zinc-finger</keyword>
<keyword evidence="2" id="KW-0175">Coiled coil</keyword>
<keyword evidence="1" id="KW-0862">Zinc</keyword>
<evidence type="ECO:0000313" key="6">
    <source>
        <dbReference type="Proteomes" id="UP001217754"/>
    </source>
</evidence>
<keyword evidence="6" id="KW-1185">Reference proteome</keyword>
<keyword evidence="1" id="KW-0479">Metal-binding</keyword>
<feature type="domain" description="HIT-type" evidence="4">
    <location>
        <begin position="35"/>
        <end position="68"/>
    </location>
</feature>
<evidence type="ECO:0000313" key="5">
    <source>
        <dbReference type="EMBL" id="WFD40776.1"/>
    </source>
</evidence>
<dbReference type="InterPro" id="IPR007529">
    <property type="entry name" value="Znf_HIT"/>
</dbReference>
<reference evidence="5" key="1">
    <citation type="submission" date="2023-03" db="EMBL/GenBank/DDBJ databases">
        <title>Mating type loci evolution in Malassezia.</title>
        <authorList>
            <person name="Coelho M.A."/>
        </authorList>
    </citation>
    <scope>NUCLEOTIDE SEQUENCE</scope>
    <source>
        <strain evidence="5">CBS 9431</strain>
    </source>
</reference>
<evidence type="ECO:0000259" key="4">
    <source>
        <dbReference type="PROSITE" id="PS51083"/>
    </source>
</evidence>
<feature type="coiled-coil region" evidence="2">
    <location>
        <begin position="416"/>
        <end position="443"/>
    </location>
</feature>
<dbReference type="Gene3D" id="3.30.60.190">
    <property type="match status" value="1"/>
</dbReference>
<dbReference type="PROSITE" id="PS51083">
    <property type="entry name" value="ZF_HIT"/>
    <property type="match status" value="1"/>
</dbReference>
<gene>
    <name evidence="5" type="ORF">MJAP1_003765</name>
</gene>
<dbReference type="GeneID" id="85227416"/>
<evidence type="ECO:0000256" key="1">
    <source>
        <dbReference type="PROSITE-ProRule" id="PRU00453"/>
    </source>
</evidence>
<sequence length="473" mass="51844">MTIAELYNIKRAARADRQVGYKPEKLTEPGTPRICGICFARPAKYSCPSCNIPYCSLPCFRANVHRACSEPFAVQSARANLDKGDVSVDDEERRKTLELLWRLETGEGVVSDDSDQDDVEDDGRSVDELLGMLSLADRQRFQSLLRDPSRAARMYFDDEELVQLWWSGEQWPGTDTAFASDVSAMAAAPPARVDLRYNVLGVLLAYTYTLRHLQLASCTTLDKATVAEPSSASLQAASVPADDDDSDGEPPPLEDVSDSTSDTPAHAPAERSIPDTKAGDTDKVGDTHDTPLDDTESAELRDSGVLLLERLAPFLFAPPRTPDATLVLTSIEDAGLYLLQKLGPKDMGTEPGQLLLALLRDVEPLCEPRSVAEADDALGAAPLLHALADLDGWLRPRKSASKKLVFYAHAYASAPHEAQQSLHRSLQREIERLEKEQDDQQHVARVAAANSTVGRMDTRVQRLSAPNKIEVLE</sequence>
<dbReference type="PANTHER" id="PTHR15555">
    <property type="entry name" value="ZINC FINGER HIT DOMAIN CONTAINING PROTEIN 2 PROTEIN FON -RELATED"/>
    <property type="match status" value="1"/>
</dbReference>
<dbReference type="EMBL" id="CP119964">
    <property type="protein sequence ID" value="WFD40776.1"/>
    <property type="molecule type" value="Genomic_DNA"/>
</dbReference>
<dbReference type="SUPFAM" id="SSF144232">
    <property type="entry name" value="HIT/MYND zinc finger-like"/>
    <property type="match status" value="1"/>
</dbReference>
<feature type="compositionally biased region" description="Basic and acidic residues" evidence="3">
    <location>
        <begin position="268"/>
        <end position="291"/>
    </location>
</feature>
<proteinExistence type="predicted"/>
<dbReference type="CDD" id="cd23024">
    <property type="entry name" value="zf-HIT_ZNHIT2-3"/>
    <property type="match status" value="1"/>
</dbReference>
<dbReference type="RefSeq" id="XP_060123673.1">
    <property type="nucleotide sequence ID" value="XM_060267690.1"/>
</dbReference>
<dbReference type="Proteomes" id="UP001217754">
    <property type="component" value="Chromosome 7"/>
</dbReference>
<accession>A0AAF0F0X4</accession>
<dbReference type="PANTHER" id="PTHR15555:SF0">
    <property type="entry name" value="ZINC FINGER HIT DOMAIN-CONTAINING PROTEIN 2"/>
    <property type="match status" value="1"/>
</dbReference>
<organism evidence="5 6">
    <name type="scientific">Malassezia japonica</name>
    <dbReference type="NCBI Taxonomy" id="223818"/>
    <lineage>
        <taxon>Eukaryota</taxon>
        <taxon>Fungi</taxon>
        <taxon>Dikarya</taxon>
        <taxon>Basidiomycota</taxon>
        <taxon>Ustilaginomycotina</taxon>
        <taxon>Malasseziomycetes</taxon>
        <taxon>Malasseziales</taxon>
        <taxon>Malasseziaceae</taxon>
        <taxon>Malassezia</taxon>
    </lineage>
</organism>
<feature type="region of interest" description="Disordered" evidence="3">
    <location>
        <begin position="232"/>
        <end position="298"/>
    </location>
</feature>
<dbReference type="AlphaFoldDB" id="A0AAF0F0X4"/>
<evidence type="ECO:0000256" key="2">
    <source>
        <dbReference type="SAM" id="Coils"/>
    </source>
</evidence>
<name>A0AAF0F0X4_9BASI</name>
<dbReference type="GO" id="GO:0008270">
    <property type="term" value="F:zinc ion binding"/>
    <property type="evidence" value="ECO:0007669"/>
    <property type="project" value="UniProtKB-UniRule"/>
</dbReference>